<evidence type="ECO:0000313" key="1">
    <source>
        <dbReference type="EMBL" id="EGU37072.1"/>
    </source>
</evidence>
<accession>F9RNP7</accession>
<reference evidence="1 2" key="1">
    <citation type="journal article" date="2012" name="Int. J. Syst. Evol. Microbiol.">
        <title>Vibrio caribbeanicus sp. nov., isolated from the marine sponge Scleritoderma cyanea.</title>
        <authorList>
            <person name="Hoffmann M."/>
            <person name="Monday S.R."/>
            <person name="Allard M.W."/>
            <person name="Strain E.A."/>
            <person name="Whittaker P."/>
            <person name="Naum M."/>
            <person name="McCarthy P.J."/>
            <person name="Lopez J.V."/>
            <person name="Fischer M."/>
            <person name="Brown E.W."/>
        </authorList>
    </citation>
    <scope>NUCLEOTIDE SEQUENCE [LARGE SCALE GENOMIC DNA]</scope>
    <source>
        <strain evidence="1 2">LMG 19158</strain>
    </source>
</reference>
<evidence type="ECO:0000313" key="2">
    <source>
        <dbReference type="Proteomes" id="UP000004349"/>
    </source>
</evidence>
<dbReference type="RefSeq" id="WP_005595406.1">
    <property type="nucleotide sequence ID" value="NZ_AFWE01000112.1"/>
</dbReference>
<proteinExistence type="predicted"/>
<dbReference type="AlphaFoldDB" id="F9RNP7"/>
<protein>
    <submittedName>
        <fullName evidence="1">Uncharacterized protein</fullName>
    </submittedName>
</protein>
<organism evidence="1 2">
    <name type="scientific">Vibrio scophthalmi LMG 19158</name>
    <dbReference type="NCBI Taxonomy" id="870967"/>
    <lineage>
        <taxon>Bacteria</taxon>
        <taxon>Pseudomonadati</taxon>
        <taxon>Pseudomonadota</taxon>
        <taxon>Gammaproteobacteria</taxon>
        <taxon>Vibrionales</taxon>
        <taxon>Vibrionaceae</taxon>
        <taxon>Vibrio</taxon>
    </lineage>
</organism>
<sequence>MSSVVENQAKQAKAIMINGRYFYDFGVKGQVKTAYSIAGAQMFIDSCSLNAVLNKLDEKRKSYTVEQIELLEVRGEYSSKDLFKLRHRLSRLIKNSSEASTSDKYFKANTKFNLAELVMVTTMQWQCAERDCTKQGLSKIDWFFAVSGTERKEQVALQQRLFRYKSRNYPTLRERLRELENRAQAPLDYLPF</sequence>
<dbReference type="eggNOG" id="ENOG5032BQ8">
    <property type="taxonomic scope" value="Bacteria"/>
</dbReference>
<gene>
    <name evidence="1" type="ORF">VIS19158_18176</name>
</gene>
<dbReference type="EMBL" id="AFWE01000112">
    <property type="protein sequence ID" value="EGU37072.1"/>
    <property type="molecule type" value="Genomic_DNA"/>
</dbReference>
<comment type="caution">
    <text evidence="1">The sequence shown here is derived from an EMBL/GenBank/DDBJ whole genome shotgun (WGS) entry which is preliminary data.</text>
</comment>
<name>F9RNP7_9VIBR</name>
<dbReference type="Proteomes" id="UP000004349">
    <property type="component" value="Unassembled WGS sequence"/>
</dbReference>